<protein>
    <submittedName>
        <fullName evidence="1">Kinase</fullName>
    </submittedName>
</protein>
<dbReference type="RefSeq" id="WP_163945656.1">
    <property type="nucleotide sequence ID" value="NZ_JAAIKC010000003.1"/>
</dbReference>
<dbReference type="SMART" id="SM01298">
    <property type="entry name" value="KapB"/>
    <property type="match status" value="1"/>
</dbReference>
<organism evidence="1">
    <name type="scientific">Paenibacillus sp. SYP-B3998</name>
    <dbReference type="NCBI Taxonomy" id="2678564"/>
    <lineage>
        <taxon>Bacteria</taxon>
        <taxon>Bacillati</taxon>
        <taxon>Bacillota</taxon>
        <taxon>Bacilli</taxon>
        <taxon>Bacillales</taxon>
        <taxon>Paenibacillaceae</taxon>
        <taxon>Paenibacillus</taxon>
    </lineage>
</organism>
<dbReference type="InterPro" id="IPR038080">
    <property type="entry name" value="KapB_sf"/>
</dbReference>
<name>A0A6G3ZXT6_9BACL</name>
<dbReference type="InterPro" id="IPR014916">
    <property type="entry name" value="KapB"/>
</dbReference>
<accession>A0A6G3ZXT6</accession>
<reference evidence="1" key="1">
    <citation type="submission" date="2020-02" db="EMBL/GenBank/DDBJ databases">
        <authorList>
            <person name="Shen X.-R."/>
            <person name="Zhang Y.-X."/>
        </authorList>
    </citation>
    <scope>NUCLEOTIDE SEQUENCE</scope>
    <source>
        <strain evidence="1">SYP-B3998</strain>
    </source>
</reference>
<dbReference type="GO" id="GO:0016301">
    <property type="term" value="F:kinase activity"/>
    <property type="evidence" value="ECO:0007669"/>
    <property type="project" value="UniProtKB-KW"/>
</dbReference>
<comment type="caution">
    <text evidence="1">The sequence shown here is derived from an EMBL/GenBank/DDBJ whole genome shotgun (WGS) entry which is preliminary data.</text>
</comment>
<dbReference type="Gene3D" id="2.30.30.430">
    <property type="entry name" value="Kinase associated protein B domain"/>
    <property type="match status" value="1"/>
</dbReference>
<sequence length="131" mass="14779">MNVITFQVGDRVTAEYKTGTYYGEVAEATNGAKAAVRILAVKEHPTQGDLHNPMDPNVAFFHQRRALSFQEIALMPLSTIRPFSGTVPDYQESLKRALMAHIGKLSDLEAWARRSLQELDVLQQEYFPNKN</sequence>
<dbReference type="AlphaFoldDB" id="A0A6G3ZXT6"/>
<gene>
    <name evidence="1" type="ORF">GK047_10825</name>
</gene>
<dbReference type="EMBL" id="JAAIKC010000003">
    <property type="protein sequence ID" value="NEW06504.1"/>
    <property type="molecule type" value="Genomic_DNA"/>
</dbReference>
<evidence type="ECO:0000313" key="1">
    <source>
        <dbReference type="EMBL" id="NEW06504.1"/>
    </source>
</evidence>
<keyword evidence="1" id="KW-0418">Kinase</keyword>
<dbReference type="SUPFAM" id="SSF141251">
    <property type="entry name" value="Kinase-associated protein B-like"/>
    <property type="match status" value="1"/>
</dbReference>
<proteinExistence type="predicted"/>
<dbReference type="Pfam" id="PF08810">
    <property type="entry name" value="KapB"/>
    <property type="match status" value="1"/>
</dbReference>
<keyword evidence="1" id="KW-0808">Transferase</keyword>